<protein>
    <submittedName>
        <fullName evidence="1">Uncharacterized protein</fullName>
    </submittedName>
</protein>
<name>A0A8X6Q2W8_NEPPI</name>
<evidence type="ECO:0000313" key="2">
    <source>
        <dbReference type="Proteomes" id="UP000887013"/>
    </source>
</evidence>
<reference evidence="1" key="1">
    <citation type="submission" date="2020-08" db="EMBL/GenBank/DDBJ databases">
        <title>Multicomponent nature underlies the extraordinary mechanical properties of spider dragline silk.</title>
        <authorList>
            <person name="Kono N."/>
            <person name="Nakamura H."/>
            <person name="Mori M."/>
            <person name="Yoshida Y."/>
            <person name="Ohtoshi R."/>
            <person name="Malay A.D."/>
            <person name="Moran D.A.P."/>
            <person name="Tomita M."/>
            <person name="Numata K."/>
            <person name="Arakawa K."/>
        </authorList>
    </citation>
    <scope>NUCLEOTIDE SEQUENCE</scope>
</reference>
<gene>
    <name evidence="1" type="ORF">NPIL_78531</name>
</gene>
<comment type="caution">
    <text evidence="1">The sequence shown here is derived from an EMBL/GenBank/DDBJ whole genome shotgun (WGS) entry which is preliminary data.</text>
</comment>
<evidence type="ECO:0000313" key="1">
    <source>
        <dbReference type="EMBL" id="GFU03674.1"/>
    </source>
</evidence>
<dbReference type="OrthoDB" id="6414818at2759"/>
<proteinExistence type="predicted"/>
<dbReference type="Proteomes" id="UP000887013">
    <property type="component" value="Unassembled WGS sequence"/>
</dbReference>
<organism evidence="1 2">
    <name type="scientific">Nephila pilipes</name>
    <name type="common">Giant wood spider</name>
    <name type="synonym">Nephila maculata</name>
    <dbReference type="NCBI Taxonomy" id="299642"/>
    <lineage>
        <taxon>Eukaryota</taxon>
        <taxon>Metazoa</taxon>
        <taxon>Ecdysozoa</taxon>
        <taxon>Arthropoda</taxon>
        <taxon>Chelicerata</taxon>
        <taxon>Arachnida</taxon>
        <taxon>Araneae</taxon>
        <taxon>Araneomorphae</taxon>
        <taxon>Entelegynae</taxon>
        <taxon>Araneoidea</taxon>
        <taxon>Nephilidae</taxon>
        <taxon>Nephila</taxon>
    </lineage>
</organism>
<keyword evidence="2" id="KW-1185">Reference proteome</keyword>
<sequence length="190" mass="21040">MAVHQRVVGIRGGSRSVTEAQTDNDYLEVFVYIFRPIFSQNWCTPSLGRARHITMAEPKSGTKAMSLGQVTSRLHTTPKGSLGSSGGLTCYTAGHRLAEATPGRHQINFVSASSALETVIIDSLNCHSSFHLSSVVCKINLQLAFYMILSTSLKHYFLSLECVIKYLKKSVMKLLDRYCHSLKTSTYTTE</sequence>
<accession>A0A8X6Q2W8</accession>
<dbReference type="AlphaFoldDB" id="A0A8X6Q2W8"/>
<dbReference type="EMBL" id="BMAW01027736">
    <property type="protein sequence ID" value="GFU03674.1"/>
    <property type="molecule type" value="Genomic_DNA"/>
</dbReference>